<name>A0AAD8N931_TARER</name>
<dbReference type="AlphaFoldDB" id="A0AAD8N931"/>
<proteinExistence type="predicted"/>
<sequence length="218" mass="24829">MYNTTASSCSSYILSSSHSFLSHYDYNCGFNYQTLVAALRGPTQQNTGPSLGTVTNIANPLTLPYQPEDITKSSKFTKRISDAELPEKLKLCEKLEEDFPESFDSLMDKVRALVRGKLVGNRVRDSGKKSQTPFHKGRDQKEGSSYTKYKHTGEKHNDSYSSYKGKGSYSGRDVKKGGESGKEKNSDKSMEIEYVYMIRKRERRWRPRMFCLVPRAWG</sequence>
<feature type="region of interest" description="Disordered" evidence="1">
    <location>
        <begin position="122"/>
        <end position="187"/>
    </location>
</feature>
<organism evidence="2 3">
    <name type="scientific">Tagetes erecta</name>
    <name type="common">African marigold</name>
    <dbReference type="NCBI Taxonomy" id="13708"/>
    <lineage>
        <taxon>Eukaryota</taxon>
        <taxon>Viridiplantae</taxon>
        <taxon>Streptophyta</taxon>
        <taxon>Embryophyta</taxon>
        <taxon>Tracheophyta</taxon>
        <taxon>Spermatophyta</taxon>
        <taxon>Magnoliopsida</taxon>
        <taxon>eudicotyledons</taxon>
        <taxon>Gunneridae</taxon>
        <taxon>Pentapetalae</taxon>
        <taxon>asterids</taxon>
        <taxon>campanulids</taxon>
        <taxon>Asterales</taxon>
        <taxon>Asteraceae</taxon>
        <taxon>Asteroideae</taxon>
        <taxon>Heliantheae alliance</taxon>
        <taxon>Tageteae</taxon>
        <taxon>Tagetes</taxon>
    </lineage>
</organism>
<feature type="compositionally biased region" description="Basic and acidic residues" evidence="1">
    <location>
        <begin position="172"/>
        <end position="187"/>
    </location>
</feature>
<dbReference type="Proteomes" id="UP001229421">
    <property type="component" value="Unassembled WGS sequence"/>
</dbReference>
<keyword evidence="3" id="KW-1185">Reference proteome</keyword>
<dbReference type="EMBL" id="JAUHHV010000012">
    <property type="protein sequence ID" value="KAK1406410.1"/>
    <property type="molecule type" value="Genomic_DNA"/>
</dbReference>
<gene>
    <name evidence="2" type="ORF">QVD17_41707</name>
</gene>
<accession>A0AAD8N931</accession>
<feature type="compositionally biased region" description="Low complexity" evidence="1">
    <location>
        <begin position="159"/>
        <end position="171"/>
    </location>
</feature>
<comment type="caution">
    <text evidence="2">The sequence shown here is derived from an EMBL/GenBank/DDBJ whole genome shotgun (WGS) entry which is preliminary data.</text>
</comment>
<evidence type="ECO:0000313" key="3">
    <source>
        <dbReference type="Proteomes" id="UP001229421"/>
    </source>
</evidence>
<protein>
    <submittedName>
        <fullName evidence="2">Uncharacterized protein</fullName>
    </submittedName>
</protein>
<evidence type="ECO:0000256" key="1">
    <source>
        <dbReference type="SAM" id="MobiDB-lite"/>
    </source>
</evidence>
<evidence type="ECO:0000313" key="2">
    <source>
        <dbReference type="EMBL" id="KAK1406410.1"/>
    </source>
</evidence>
<reference evidence="2" key="1">
    <citation type="journal article" date="2023" name="bioRxiv">
        <title>Improved chromosome-level genome assembly for marigold (Tagetes erecta).</title>
        <authorList>
            <person name="Jiang F."/>
            <person name="Yuan L."/>
            <person name="Wang S."/>
            <person name="Wang H."/>
            <person name="Xu D."/>
            <person name="Wang A."/>
            <person name="Fan W."/>
        </authorList>
    </citation>
    <scope>NUCLEOTIDE SEQUENCE</scope>
    <source>
        <strain evidence="2">WSJ</strain>
        <tissue evidence="2">Leaf</tissue>
    </source>
</reference>